<protein>
    <submittedName>
        <fullName evidence="1">Uncharacterized protein</fullName>
    </submittedName>
</protein>
<dbReference type="AlphaFoldDB" id="A0AAE0B7T9"/>
<dbReference type="EMBL" id="JANJYJ010000001">
    <property type="protein sequence ID" value="KAK3230885.1"/>
    <property type="molecule type" value="Genomic_DNA"/>
</dbReference>
<reference evidence="1" key="1">
    <citation type="journal article" date="2023" name="Plant J.">
        <title>Genome sequences and population genomics provide insights into the demographic history, inbreeding, and mutation load of two 'living fossil' tree species of Dipteronia.</title>
        <authorList>
            <person name="Feng Y."/>
            <person name="Comes H.P."/>
            <person name="Chen J."/>
            <person name="Zhu S."/>
            <person name="Lu R."/>
            <person name="Zhang X."/>
            <person name="Li P."/>
            <person name="Qiu J."/>
            <person name="Olsen K.M."/>
            <person name="Qiu Y."/>
        </authorList>
    </citation>
    <scope>NUCLEOTIDE SEQUENCE</scope>
    <source>
        <strain evidence="1">NBL</strain>
    </source>
</reference>
<dbReference type="Gene3D" id="3.30.200.20">
    <property type="entry name" value="Phosphorylase Kinase, domain 1"/>
    <property type="match status" value="1"/>
</dbReference>
<comment type="caution">
    <text evidence="1">The sequence shown here is derived from an EMBL/GenBank/DDBJ whole genome shotgun (WGS) entry which is preliminary data.</text>
</comment>
<evidence type="ECO:0000313" key="2">
    <source>
        <dbReference type="Proteomes" id="UP001281410"/>
    </source>
</evidence>
<accession>A0AAE0B7T9</accession>
<proteinExistence type="predicted"/>
<name>A0AAE0B7T9_9ROSI</name>
<sequence length="150" mass="16772">MGIFKRPAKCAHASSSLFKVGSGSDCTTCPLIADFCNTSFFGLCLYRYKKYKAHDNNTYTDRQAPMESLNKSILTSKVDSPVTGNLRSSRFNDLKNATKNFRQENLLREGGFGCVSKGWIVGREREREREAGMGGGGARELEFELLRVRV</sequence>
<dbReference type="Proteomes" id="UP001281410">
    <property type="component" value="Unassembled WGS sequence"/>
</dbReference>
<gene>
    <name evidence="1" type="ORF">Dsin_002766</name>
</gene>
<evidence type="ECO:0000313" key="1">
    <source>
        <dbReference type="EMBL" id="KAK3230885.1"/>
    </source>
</evidence>
<organism evidence="1 2">
    <name type="scientific">Dipteronia sinensis</name>
    <dbReference type="NCBI Taxonomy" id="43782"/>
    <lineage>
        <taxon>Eukaryota</taxon>
        <taxon>Viridiplantae</taxon>
        <taxon>Streptophyta</taxon>
        <taxon>Embryophyta</taxon>
        <taxon>Tracheophyta</taxon>
        <taxon>Spermatophyta</taxon>
        <taxon>Magnoliopsida</taxon>
        <taxon>eudicotyledons</taxon>
        <taxon>Gunneridae</taxon>
        <taxon>Pentapetalae</taxon>
        <taxon>rosids</taxon>
        <taxon>malvids</taxon>
        <taxon>Sapindales</taxon>
        <taxon>Sapindaceae</taxon>
        <taxon>Hippocastanoideae</taxon>
        <taxon>Acereae</taxon>
        <taxon>Dipteronia</taxon>
    </lineage>
</organism>
<keyword evidence="2" id="KW-1185">Reference proteome</keyword>